<dbReference type="RefSeq" id="WP_289167591.1">
    <property type="nucleotide sequence ID" value="NZ_JASZZN010000062.1"/>
</dbReference>
<reference evidence="1 2" key="1">
    <citation type="submission" date="2023-06" db="EMBL/GenBank/DDBJ databases">
        <title>Roseiconus lacunae JC819 isolated from Gulf of Mannar region, Tamil Nadu.</title>
        <authorList>
            <person name="Pk S."/>
            <person name="Ch S."/>
            <person name="Ch V.R."/>
        </authorList>
    </citation>
    <scope>NUCLEOTIDE SEQUENCE [LARGE SCALE GENOMIC DNA]</scope>
    <source>
        <strain evidence="1 2">JC819</strain>
    </source>
</reference>
<name>A0ABT7PSJ8_9BACT</name>
<comment type="caution">
    <text evidence="1">The sequence shown here is derived from an EMBL/GenBank/DDBJ whole genome shotgun (WGS) entry which is preliminary data.</text>
</comment>
<evidence type="ECO:0000313" key="1">
    <source>
        <dbReference type="EMBL" id="MDM4019461.1"/>
    </source>
</evidence>
<keyword evidence="2" id="KW-1185">Reference proteome</keyword>
<protein>
    <recommendedName>
        <fullName evidence="3">Restriction endonuclease</fullName>
    </recommendedName>
</protein>
<evidence type="ECO:0008006" key="3">
    <source>
        <dbReference type="Google" id="ProtNLM"/>
    </source>
</evidence>
<dbReference type="Proteomes" id="UP001239462">
    <property type="component" value="Unassembled WGS sequence"/>
</dbReference>
<sequence length="357" mass="40310">MPQLHRHARDPKYFDLLRVLDEFARNNGRSIDDDSTHDALISSLSDALRAHRTNPIRLYGFRTEAMFAHVAAALGSCDIIVEEDAGIHYDSNPDSVAPDFRILTLDGEQFFVEVKNFHQKQPMGDFKIKSSYLEKLRAYADKFNLPLKLAVYWSRWGHWALVDSAKLFTSGDHMVLPIAEAFARNEMSTIGDCMVGTIPPLTLRLHADPNQPREIRDDGVAPFTTQRVELLSGEAILNSELDKKIAWYMMLYGKWSEIEKPVSVTDNLIDYVDFSVSPEAPSEEHDWAIIGSLSEMVSNQYLQQTSVDGSVKRLAPVEQPDSLGVLIPPDFHGDDLRLWRLIIQPNFDGLPSTNIPS</sequence>
<accession>A0ABT7PSJ8</accession>
<evidence type="ECO:0000313" key="2">
    <source>
        <dbReference type="Proteomes" id="UP001239462"/>
    </source>
</evidence>
<gene>
    <name evidence="1" type="ORF">QTN89_28670</name>
</gene>
<proteinExistence type="predicted"/>
<dbReference type="EMBL" id="JASZZN010000062">
    <property type="protein sequence ID" value="MDM4019461.1"/>
    <property type="molecule type" value="Genomic_DNA"/>
</dbReference>
<organism evidence="1 2">
    <name type="scientific">Roseiconus lacunae</name>
    <dbReference type="NCBI Taxonomy" id="2605694"/>
    <lineage>
        <taxon>Bacteria</taxon>
        <taxon>Pseudomonadati</taxon>
        <taxon>Planctomycetota</taxon>
        <taxon>Planctomycetia</taxon>
        <taxon>Pirellulales</taxon>
        <taxon>Pirellulaceae</taxon>
        <taxon>Roseiconus</taxon>
    </lineage>
</organism>